<dbReference type="STRING" id="561061.SAMN05660862_3727"/>
<proteinExistence type="predicted"/>
<keyword evidence="4" id="KW-1185">Reference proteome</keyword>
<evidence type="ECO:0000256" key="1">
    <source>
        <dbReference type="SAM" id="SignalP"/>
    </source>
</evidence>
<sequence>MLIKSMKPQMQSLMLLVLFMAFLNPVRAQKNVNQATIHIPVSGNTWQSPQETNTLHRTDGIIGGKSSSTFTTYIRFGKAGKFVVGAELGAVEKAGKLVFDIEGEKRTIAVSTSNTTVEVGTFTVKDSGYVAIRVKSLSGEIPAIRAYQIRGESDFMKTSSYVASNDDNYFYWGRRGPSVHLGYQVPTSKDVEYYYNEVTVPVGSDVIGSYFMANGFSQGYFGMQVNSAQERRILFSVWSPFHTDDPKAIPDEQKIVMTKKGKDVYTGEFGNEGSGGQSFLKYNWKAGNTYKFMLRGRPVENNMTEFTAWFFAAEEGHWRLIAQFLRPATHTYLKGFHSFLENFSPSQGYITREVSFNNQWARDIDGEWHDCKQARFTADATARKGYRLDYQGGLKAGVFYLKNCGFFGERTAIGSMFVRESSKNKPTVAVSDLPVQ</sequence>
<evidence type="ECO:0000313" key="3">
    <source>
        <dbReference type="EMBL" id="SMG50001.1"/>
    </source>
</evidence>
<dbReference type="EMBL" id="FXAU01000008">
    <property type="protein sequence ID" value="SMG50001.1"/>
    <property type="molecule type" value="Genomic_DNA"/>
</dbReference>
<gene>
    <name evidence="3" type="ORF">SAMN05660862_3727</name>
</gene>
<evidence type="ECO:0000313" key="4">
    <source>
        <dbReference type="Proteomes" id="UP000192980"/>
    </source>
</evidence>
<dbReference type="Pfam" id="PF11958">
    <property type="entry name" value="DUF3472"/>
    <property type="match status" value="1"/>
</dbReference>
<dbReference type="AlphaFoldDB" id="A0A1X7L834"/>
<feature type="signal peptide" evidence="1">
    <location>
        <begin position="1"/>
        <end position="28"/>
    </location>
</feature>
<feature type="chain" id="PRO_5010881406" description="DUF5077 domain-containing protein" evidence="1">
    <location>
        <begin position="29"/>
        <end position="436"/>
    </location>
</feature>
<dbReference type="Pfam" id="PF16871">
    <property type="entry name" value="DUF5077"/>
    <property type="match status" value="1"/>
</dbReference>
<name>A0A1X7L834_9SPHI</name>
<keyword evidence="1" id="KW-0732">Signal</keyword>
<protein>
    <recommendedName>
        <fullName evidence="2">DUF5077 domain-containing protein</fullName>
    </recommendedName>
</protein>
<dbReference type="InterPro" id="IPR031712">
    <property type="entry name" value="DUF5077"/>
</dbReference>
<dbReference type="RefSeq" id="WP_234991303.1">
    <property type="nucleotide sequence ID" value="NZ_FXAU01000008.1"/>
</dbReference>
<reference evidence="3 4" key="1">
    <citation type="submission" date="2017-04" db="EMBL/GenBank/DDBJ databases">
        <authorList>
            <person name="Afonso C.L."/>
            <person name="Miller P.J."/>
            <person name="Scott M.A."/>
            <person name="Spackman E."/>
            <person name="Goraichik I."/>
            <person name="Dimitrov K.M."/>
            <person name="Suarez D.L."/>
            <person name="Swayne D.E."/>
        </authorList>
    </citation>
    <scope>NUCLEOTIDE SEQUENCE [LARGE SCALE GENOMIC DNA]</scope>
    <source>
        <strain evidence="3 4">DSM 22418</strain>
    </source>
</reference>
<feature type="domain" description="DUF5077" evidence="2">
    <location>
        <begin position="39"/>
        <end position="151"/>
    </location>
</feature>
<dbReference type="Proteomes" id="UP000192980">
    <property type="component" value="Unassembled WGS sequence"/>
</dbReference>
<accession>A0A1X7L834</accession>
<dbReference type="InterPro" id="IPR021862">
    <property type="entry name" value="DUF3472"/>
</dbReference>
<organism evidence="3 4">
    <name type="scientific">Sphingobacterium psychroaquaticum</name>
    <dbReference type="NCBI Taxonomy" id="561061"/>
    <lineage>
        <taxon>Bacteria</taxon>
        <taxon>Pseudomonadati</taxon>
        <taxon>Bacteroidota</taxon>
        <taxon>Sphingobacteriia</taxon>
        <taxon>Sphingobacteriales</taxon>
        <taxon>Sphingobacteriaceae</taxon>
        <taxon>Sphingobacterium</taxon>
    </lineage>
</organism>
<evidence type="ECO:0000259" key="2">
    <source>
        <dbReference type="Pfam" id="PF16871"/>
    </source>
</evidence>